<dbReference type="AlphaFoldDB" id="A0A383AMX1"/>
<protein>
    <submittedName>
        <fullName evidence="1">Uncharacterized protein</fullName>
    </submittedName>
</protein>
<gene>
    <name evidence="1" type="ORF">METZ01_LOCUS461775</name>
</gene>
<sequence>MMTARVQMWDAPNTTWKRKKRAWFPSGVIVASMIKIDETLPQVRLAMGSC</sequence>
<evidence type="ECO:0000313" key="1">
    <source>
        <dbReference type="EMBL" id="SVE08921.1"/>
    </source>
</evidence>
<accession>A0A383AMX1</accession>
<proteinExistence type="predicted"/>
<organism evidence="1">
    <name type="scientific">marine metagenome</name>
    <dbReference type="NCBI Taxonomy" id="408172"/>
    <lineage>
        <taxon>unclassified sequences</taxon>
        <taxon>metagenomes</taxon>
        <taxon>ecological metagenomes</taxon>
    </lineage>
</organism>
<dbReference type="EMBL" id="UINC01193347">
    <property type="protein sequence ID" value="SVE08921.1"/>
    <property type="molecule type" value="Genomic_DNA"/>
</dbReference>
<reference evidence="1" key="1">
    <citation type="submission" date="2018-05" db="EMBL/GenBank/DDBJ databases">
        <authorList>
            <person name="Lanie J.A."/>
            <person name="Ng W.-L."/>
            <person name="Kazmierczak K.M."/>
            <person name="Andrzejewski T.M."/>
            <person name="Davidsen T.M."/>
            <person name="Wayne K.J."/>
            <person name="Tettelin H."/>
            <person name="Glass J.I."/>
            <person name="Rusch D."/>
            <person name="Podicherti R."/>
            <person name="Tsui H.-C.T."/>
            <person name="Winkler M.E."/>
        </authorList>
    </citation>
    <scope>NUCLEOTIDE SEQUENCE</scope>
</reference>
<name>A0A383AMX1_9ZZZZ</name>
<feature type="non-terminal residue" evidence="1">
    <location>
        <position position="50"/>
    </location>
</feature>